<feature type="region of interest" description="Disordered" evidence="1">
    <location>
        <begin position="1"/>
        <end position="28"/>
    </location>
</feature>
<evidence type="ECO:0000313" key="2">
    <source>
        <dbReference type="EMBL" id="TNN49082.1"/>
    </source>
</evidence>
<proteinExistence type="predicted"/>
<organism evidence="2 3">
    <name type="scientific">Liparis tanakae</name>
    <name type="common">Tanaka's snailfish</name>
    <dbReference type="NCBI Taxonomy" id="230148"/>
    <lineage>
        <taxon>Eukaryota</taxon>
        <taxon>Metazoa</taxon>
        <taxon>Chordata</taxon>
        <taxon>Craniata</taxon>
        <taxon>Vertebrata</taxon>
        <taxon>Euteleostomi</taxon>
        <taxon>Actinopterygii</taxon>
        <taxon>Neopterygii</taxon>
        <taxon>Teleostei</taxon>
        <taxon>Neoteleostei</taxon>
        <taxon>Acanthomorphata</taxon>
        <taxon>Eupercaria</taxon>
        <taxon>Perciformes</taxon>
        <taxon>Cottioidei</taxon>
        <taxon>Cottales</taxon>
        <taxon>Liparidae</taxon>
        <taxon>Liparis</taxon>
    </lineage>
</organism>
<dbReference type="Proteomes" id="UP000314294">
    <property type="component" value="Unassembled WGS sequence"/>
</dbReference>
<gene>
    <name evidence="2" type="ORF">EYF80_040687</name>
</gene>
<evidence type="ECO:0000313" key="3">
    <source>
        <dbReference type="Proteomes" id="UP000314294"/>
    </source>
</evidence>
<reference evidence="2 3" key="1">
    <citation type="submission" date="2019-03" db="EMBL/GenBank/DDBJ databases">
        <title>First draft genome of Liparis tanakae, snailfish: a comprehensive survey of snailfish specific genes.</title>
        <authorList>
            <person name="Kim W."/>
            <person name="Song I."/>
            <person name="Jeong J.-H."/>
            <person name="Kim D."/>
            <person name="Kim S."/>
            <person name="Ryu S."/>
            <person name="Song J.Y."/>
            <person name="Lee S.K."/>
        </authorList>
    </citation>
    <scope>NUCLEOTIDE SEQUENCE [LARGE SCALE GENOMIC DNA]</scope>
    <source>
        <tissue evidence="2">Muscle</tissue>
    </source>
</reference>
<name>A0A4Z2G977_9TELE</name>
<accession>A0A4Z2G977</accession>
<keyword evidence="3" id="KW-1185">Reference proteome</keyword>
<dbReference type="EMBL" id="SRLO01000669">
    <property type="protein sequence ID" value="TNN49082.1"/>
    <property type="molecule type" value="Genomic_DNA"/>
</dbReference>
<comment type="caution">
    <text evidence="2">The sequence shown here is derived from an EMBL/GenBank/DDBJ whole genome shotgun (WGS) entry which is preliminary data.</text>
</comment>
<protein>
    <submittedName>
        <fullName evidence="2">Uncharacterized protein</fullName>
    </submittedName>
</protein>
<sequence length="232" mass="25368">MTRYGTDLDEQTERKDPTPPTSGGFRGAVPARTQVRQHGGLQAAAEGGGGVMEFEQRVEAPLVSRPLHGRAQAHGDGGDHGAQGLDQEHRHHLLRVPRGEQRVVELRQLLVQTELAVRDVLPHAHQLALGMPTDTHLKQKRTSAHAYTKQAKSCGILSISVKTFTNSLAWSAEDTRGDATPLGLHQIVTTARKGGGVEMKRRSRISPRDMELKVDTICGLARASRRFFSASR</sequence>
<dbReference type="AlphaFoldDB" id="A0A4Z2G977"/>
<evidence type="ECO:0000256" key="1">
    <source>
        <dbReference type="SAM" id="MobiDB-lite"/>
    </source>
</evidence>